<dbReference type="GeneID" id="63748314"/>
<feature type="chain" id="PRO_5013109604" evidence="2">
    <location>
        <begin position="22"/>
        <end position="158"/>
    </location>
</feature>
<feature type="compositionally biased region" description="Basic and acidic residues" evidence="1">
    <location>
        <begin position="73"/>
        <end position="103"/>
    </location>
</feature>
<dbReference type="VEuPathDB" id="FungiDB:ASPWEDRAFT_23332"/>
<keyword evidence="2" id="KW-0732">Signal</keyword>
<reference evidence="4" key="1">
    <citation type="journal article" date="2017" name="Genome Biol.">
        <title>Comparative genomics reveals high biological diversity and specific adaptations in the industrially and medically important fungal genus Aspergillus.</title>
        <authorList>
            <person name="de Vries R.P."/>
            <person name="Riley R."/>
            <person name="Wiebenga A."/>
            <person name="Aguilar-Osorio G."/>
            <person name="Amillis S."/>
            <person name="Uchima C.A."/>
            <person name="Anderluh G."/>
            <person name="Asadollahi M."/>
            <person name="Askin M."/>
            <person name="Barry K."/>
            <person name="Battaglia E."/>
            <person name="Bayram O."/>
            <person name="Benocci T."/>
            <person name="Braus-Stromeyer S.A."/>
            <person name="Caldana C."/>
            <person name="Canovas D."/>
            <person name="Cerqueira G.C."/>
            <person name="Chen F."/>
            <person name="Chen W."/>
            <person name="Choi C."/>
            <person name="Clum A."/>
            <person name="Dos Santos R.A."/>
            <person name="Damasio A.R."/>
            <person name="Diallinas G."/>
            <person name="Emri T."/>
            <person name="Fekete E."/>
            <person name="Flipphi M."/>
            <person name="Freyberg S."/>
            <person name="Gallo A."/>
            <person name="Gournas C."/>
            <person name="Habgood R."/>
            <person name="Hainaut M."/>
            <person name="Harispe M.L."/>
            <person name="Henrissat B."/>
            <person name="Hilden K.S."/>
            <person name="Hope R."/>
            <person name="Hossain A."/>
            <person name="Karabika E."/>
            <person name="Karaffa L."/>
            <person name="Karanyi Z."/>
            <person name="Krasevec N."/>
            <person name="Kuo A."/>
            <person name="Kusch H."/>
            <person name="LaButti K."/>
            <person name="Lagendijk E.L."/>
            <person name="Lapidus A."/>
            <person name="Levasseur A."/>
            <person name="Lindquist E."/>
            <person name="Lipzen A."/>
            <person name="Logrieco A.F."/>
            <person name="MacCabe A."/>
            <person name="Maekelae M.R."/>
            <person name="Malavazi I."/>
            <person name="Melin P."/>
            <person name="Meyer V."/>
            <person name="Mielnichuk N."/>
            <person name="Miskei M."/>
            <person name="Molnar A.P."/>
            <person name="Mule G."/>
            <person name="Ngan C.Y."/>
            <person name="Orejas M."/>
            <person name="Orosz E."/>
            <person name="Ouedraogo J.P."/>
            <person name="Overkamp K.M."/>
            <person name="Park H.-S."/>
            <person name="Perrone G."/>
            <person name="Piumi F."/>
            <person name="Punt P.J."/>
            <person name="Ram A.F."/>
            <person name="Ramon A."/>
            <person name="Rauscher S."/>
            <person name="Record E."/>
            <person name="Riano-Pachon D.M."/>
            <person name="Robert V."/>
            <person name="Roehrig J."/>
            <person name="Ruller R."/>
            <person name="Salamov A."/>
            <person name="Salih N.S."/>
            <person name="Samson R.A."/>
            <person name="Sandor E."/>
            <person name="Sanguinetti M."/>
            <person name="Schuetze T."/>
            <person name="Sepcic K."/>
            <person name="Shelest E."/>
            <person name="Sherlock G."/>
            <person name="Sophianopoulou V."/>
            <person name="Squina F.M."/>
            <person name="Sun H."/>
            <person name="Susca A."/>
            <person name="Todd R.B."/>
            <person name="Tsang A."/>
            <person name="Unkles S.E."/>
            <person name="van de Wiele N."/>
            <person name="van Rossen-Uffink D."/>
            <person name="Oliveira J.V."/>
            <person name="Vesth T.C."/>
            <person name="Visser J."/>
            <person name="Yu J.-H."/>
            <person name="Zhou M."/>
            <person name="Andersen M.R."/>
            <person name="Archer D.B."/>
            <person name="Baker S.E."/>
            <person name="Benoit I."/>
            <person name="Brakhage A.A."/>
            <person name="Braus G.H."/>
            <person name="Fischer R."/>
            <person name="Frisvad J.C."/>
            <person name="Goldman G.H."/>
            <person name="Houbraken J."/>
            <person name="Oakley B."/>
            <person name="Pocsi I."/>
            <person name="Scazzocchio C."/>
            <person name="Seiboth B."/>
            <person name="vanKuyk P.A."/>
            <person name="Wortman J."/>
            <person name="Dyer P.S."/>
            <person name="Grigoriev I.V."/>
        </authorList>
    </citation>
    <scope>NUCLEOTIDE SEQUENCE [LARGE SCALE GENOMIC DNA]</scope>
    <source>
        <strain evidence="4">DTO 134E9</strain>
    </source>
</reference>
<evidence type="ECO:0000256" key="2">
    <source>
        <dbReference type="SAM" id="SignalP"/>
    </source>
</evidence>
<evidence type="ECO:0000256" key="1">
    <source>
        <dbReference type="SAM" id="MobiDB-lite"/>
    </source>
</evidence>
<name>A0A1L9S252_ASPWE</name>
<dbReference type="EMBL" id="KV878209">
    <property type="protein sequence ID" value="OJJ41225.1"/>
    <property type="molecule type" value="Genomic_DNA"/>
</dbReference>
<feature type="region of interest" description="Disordered" evidence="1">
    <location>
        <begin position="53"/>
        <end position="158"/>
    </location>
</feature>
<accession>A0A1L9S252</accession>
<evidence type="ECO:0000313" key="3">
    <source>
        <dbReference type="EMBL" id="OJJ41225.1"/>
    </source>
</evidence>
<dbReference type="AlphaFoldDB" id="A0A1L9S252"/>
<dbReference type="Proteomes" id="UP000184383">
    <property type="component" value="Unassembled WGS sequence"/>
</dbReference>
<gene>
    <name evidence="3" type="ORF">ASPWEDRAFT_23332</name>
</gene>
<evidence type="ECO:0000313" key="4">
    <source>
        <dbReference type="Proteomes" id="UP000184383"/>
    </source>
</evidence>
<protein>
    <submittedName>
        <fullName evidence="3">Uncharacterized protein</fullName>
    </submittedName>
</protein>
<feature type="compositionally biased region" description="Polar residues" evidence="1">
    <location>
        <begin position="58"/>
        <end position="72"/>
    </location>
</feature>
<sequence>MARFALSTLAVYVCLALTATALPMNDNPGNTVGNAAAADTAKGALMDAAEMMDVMKASENQNQQNGLNFPQTNDKDTKEPTPSKEDDMAKKNSEMESSKETKNKMAQTPQTPSGTTPQASPAAASTSASPTPQGTHKTDSPLAGLPVVGGLLSGGGLI</sequence>
<keyword evidence="4" id="KW-1185">Reference proteome</keyword>
<organism evidence="3 4">
    <name type="scientific">Aspergillus wentii DTO 134E9</name>
    <dbReference type="NCBI Taxonomy" id="1073089"/>
    <lineage>
        <taxon>Eukaryota</taxon>
        <taxon>Fungi</taxon>
        <taxon>Dikarya</taxon>
        <taxon>Ascomycota</taxon>
        <taxon>Pezizomycotina</taxon>
        <taxon>Eurotiomycetes</taxon>
        <taxon>Eurotiomycetidae</taxon>
        <taxon>Eurotiales</taxon>
        <taxon>Aspergillaceae</taxon>
        <taxon>Aspergillus</taxon>
        <taxon>Aspergillus subgen. Cremei</taxon>
    </lineage>
</organism>
<feature type="compositionally biased region" description="Low complexity" evidence="1">
    <location>
        <begin position="106"/>
        <end position="150"/>
    </location>
</feature>
<proteinExistence type="predicted"/>
<dbReference type="RefSeq" id="XP_040694901.1">
    <property type="nucleotide sequence ID" value="XM_040832466.1"/>
</dbReference>
<feature type="signal peptide" evidence="2">
    <location>
        <begin position="1"/>
        <end position="21"/>
    </location>
</feature>